<keyword evidence="1" id="KW-0812">Transmembrane</keyword>
<protein>
    <submittedName>
        <fullName evidence="2">Uncharacterized protein</fullName>
    </submittedName>
</protein>
<organism evidence="2">
    <name type="scientific">Lotus japonicus</name>
    <name type="common">Lotus corniculatus var. japonicus</name>
    <dbReference type="NCBI Taxonomy" id="34305"/>
    <lineage>
        <taxon>Eukaryota</taxon>
        <taxon>Viridiplantae</taxon>
        <taxon>Streptophyta</taxon>
        <taxon>Embryophyta</taxon>
        <taxon>Tracheophyta</taxon>
        <taxon>Spermatophyta</taxon>
        <taxon>Magnoliopsida</taxon>
        <taxon>eudicotyledons</taxon>
        <taxon>Gunneridae</taxon>
        <taxon>Pentapetalae</taxon>
        <taxon>rosids</taxon>
        <taxon>fabids</taxon>
        <taxon>Fabales</taxon>
        <taxon>Fabaceae</taxon>
        <taxon>Papilionoideae</taxon>
        <taxon>50 kb inversion clade</taxon>
        <taxon>NPAAA clade</taxon>
        <taxon>Hologalegina</taxon>
        <taxon>robinioid clade</taxon>
        <taxon>Loteae</taxon>
        <taxon>Lotus</taxon>
    </lineage>
</organism>
<sequence length="82" mass="9355">MGLDHSEGKIGVFELAMNKVKFIKSAMSLLFLFFNLMRRSRRGIVYCNRILRVCVHLKNGFSLGLQSLCGLLPGDLSRWCTF</sequence>
<keyword evidence="1" id="KW-0472">Membrane</keyword>
<keyword evidence="1" id="KW-1133">Transmembrane helix</keyword>
<dbReference type="EMBL" id="BT137143">
    <property type="protein sequence ID" value="AFK36938.1"/>
    <property type="molecule type" value="mRNA"/>
</dbReference>
<feature type="transmembrane region" description="Helical" evidence="1">
    <location>
        <begin position="20"/>
        <end position="37"/>
    </location>
</feature>
<accession>I3S9J6</accession>
<name>I3S9J6_LOTJA</name>
<proteinExistence type="evidence at transcript level"/>
<dbReference type="AlphaFoldDB" id="I3S9J6"/>
<evidence type="ECO:0000256" key="1">
    <source>
        <dbReference type="SAM" id="Phobius"/>
    </source>
</evidence>
<evidence type="ECO:0000313" key="2">
    <source>
        <dbReference type="EMBL" id="AFK36938.1"/>
    </source>
</evidence>
<reference evidence="2" key="1">
    <citation type="submission" date="2012-05" db="EMBL/GenBank/DDBJ databases">
        <authorList>
            <person name="Krishnakumar V."/>
            <person name="Cheung F."/>
            <person name="Xiao Y."/>
            <person name="Chan A."/>
            <person name="Moskal W.A."/>
            <person name="Town C.D."/>
        </authorList>
    </citation>
    <scope>NUCLEOTIDE SEQUENCE</scope>
</reference>